<dbReference type="Proteomes" id="UP001500751">
    <property type="component" value="Unassembled WGS sequence"/>
</dbReference>
<evidence type="ECO:0000313" key="2">
    <source>
        <dbReference type="Proteomes" id="UP001500751"/>
    </source>
</evidence>
<protein>
    <submittedName>
        <fullName evidence="1">Uncharacterized protein</fullName>
    </submittedName>
</protein>
<organism evidence="1 2">
    <name type="scientific">Catenulispora yoronensis</name>
    <dbReference type="NCBI Taxonomy" id="450799"/>
    <lineage>
        <taxon>Bacteria</taxon>
        <taxon>Bacillati</taxon>
        <taxon>Actinomycetota</taxon>
        <taxon>Actinomycetes</taxon>
        <taxon>Catenulisporales</taxon>
        <taxon>Catenulisporaceae</taxon>
        <taxon>Catenulispora</taxon>
    </lineage>
</organism>
<gene>
    <name evidence="1" type="ORF">GCM10009839_46820</name>
</gene>
<sequence>MPVMKPLDSDSHAVAAPFGTVNSGMIVQMPPDSESLNRVMVQPELLVTKASTLRAAEDACCGRATAAEAEETLAAVTAAIPVTRTAAALRMETLIWVFPPWYRKAGRPSFCY</sequence>
<comment type="caution">
    <text evidence="1">The sequence shown here is derived from an EMBL/GenBank/DDBJ whole genome shotgun (WGS) entry which is preliminary data.</text>
</comment>
<evidence type="ECO:0000313" key="1">
    <source>
        <dbReference type="EMBL" id="GAA2039472.1"/>
    </source>
</evidence>
<reference evidence="1 2" key="1">
    <citation type="journal article" date="2019" name="Int. J. Syst. Evol. Microbiol.">
        <title>The Global Catalogue of Microorganisms (GCM) 10K type strain sequencing project: providing services to taxonomists for standard genome sequencing and annotation.</title>
        <authorList>
            <consortium name="The Broad Institute Genomics Platform"/>
            <consortium name="The Broad Institute Genome Sequencing Center for Infectious Disease"/>
            <person name="Wu L."/>
            <person name="Ma J."/>
        </authorList>
    </citation>
    <scope>NUCLEOTIDE SEQUENCE [LARGE SCALE GENOMIC DNA]</scope>
    <source>
        <strain evidence="1 2">JCM 16014</strain>
    </source>
</reference>
<name>A0ABN2UKK7_9ACTN</name>
<dbReference type="EMBL" id="BAAAQN010000028">
    <property type="protein sequence ID" value="GAA2039472.1"/>
    <property type="molecule type" value="Genomic_DNA"/>
</dbReference>
<keyword evidence="2" id="KW-1185">Reference proteome</keyword>
<proteinExistence type="predicted"/>
<accession>A0ABN2UKK7</accession>